<evidence type="ECO:0000313" key="1">
    <source>
        <dbReference type="EMBL" id="MCP1375364.1"/>
    </source>
</evidence>
<accession>A0ABT1FDA6</accession>
<dbReference type="EMBL" id="JAMZEK010000003">
    <property type="protein sequence ID" value="MCP1375364.1"/>
    <property type="molecule type" value="Genomic_DNA"/>
</dbReference>
<dbReference type="Proteomes" id="UP001204615">
    <property type="component" value="Unassembled WGS sequence"/>
</dbReference>
<proteinExistence type="predicted"/>
<gene>
    <name evidence="1" type="ORF">NC595_15040</name>
</gene>
<sequence length="131" mass="15607">MKREQWQELEARLKFPGATVKLQCDGYLVTLQVQLDRMRMVIAVYVDGWMRGEWMSTDCEQRRRFLRPRTVKPKPYTKAQIKVLGKKWCEQQFAKLTHTYYTPIWPTIPPLRRHFEKHNASVELAAEETPA</sequence>
<name>A0ABT1FDA6_9GAMM</name>
<dbReference type="RefSeq" id="WP_253567805.1">
    <property type="nucleotide sequence ID" value="NZ_JAMZEK010000003.1"/>
</dbReference>
<reference evidence="1 2" key="1">
    <citation type="submission" date="2022-06" db="EMBL/GenBank/DDBJ databases">
        <title>Dyella sp. Sa strain:Sa Genome sequencing.</title>
        <authorList>
            <person name="Park S."/>
        </authorList>
    </citation>
    <scope>NUCLEOTIDE SEQUENCE [LARGE SCALE GENOMIC DNA]</scope>
    <source>
        <strain evidence="1 2">Sa</strain>
    </source>
</reference>
<evidence type="ECO:0000313" key="2">
    <source>
        <dbReference type="Proteomes" id="UP001204615"/>
    </source>
</evidence>
<protein>
    <submittedName>
        <fullName evidence="1">Uncharacterized protein</fullName>
    </submittedName>
</protein>
<comment type="caution">
    <text evidence="1">The sequence shown here is derived from an EMBL/GenBank/DDBJ whole genome shotgun (WGS) entry which is preliminary data.</text>
</comment>
<organism evidence="1 2">
    <name type="scientific">Dyella lutea</name>
    <dbReference type="NCBI Taxonomy" id="2950441"/>
    <lineage>
        <taxon>Bacteria</taxon>
        <taxon>Pseudomonadati</taxon>
        <taxon>Pseudomonadota</taxon>
        <taxon>Gammaproteobacteria</taxon>
        <taxon>Lysobacterales</taxon>
        <taxon>Rhodanobacteraceae</taxon>
        <taxon>Dyella</taxon>
    </lineage>
</organism>
<keyword evidence="2" id="KW-1185">Reference proteome</keyword>